<dbReference type="PANTHER" id="PTHR46383">
    <property type="entry name" value="ASPARTATE AMINOTRANSFERASE"/>
    <property type="match status" value="1"/>
</dbReference>
<feature type="domain" description="Aminotransferase class I/classII large" evidence="7">
    <location>
        <begin position="32"/>
        <end position="381"/>
    </location>
</feature>
<dbReference type="GO" id="GO:0030170">
    <property type="term" value="F:pyridoxal phosphate binding"/>
    <property type="evidence" value="ECO:0007669"/>
    <property type="project" value="InterPro"/>
</dbReference>
<comment type="similarity">
    <text evidence="2 6">Belongs to the class-I pyridoxal-phosphate-dependent aminotransferase family.</text>
</comment>
<evidence type="ECO:0000259" key="7">
    <source>
        <dbReference type="Pfam" id="PF00155"/>
    </source>
</evidence>
<dbReference type="Proteomes" id="UP000464754">
    <property type="component" value="Chromosome"/>
</dbReference>
<evidence type="ECO:0000256" key="2">
    <source>
        <dbReference type="ARBA" id="ARBA00007441"/>
    </source>
</evidence>
<evidence type="ECO:0000256" key="1">
    <source>
        <dbReference type="ARBA" id="ARBA00001933"/>
    </source>
</evidence>
<dbReference type="Gene3D" id="3.40.640.10">
    <property type="entry name" value="Type I PLP-dependent aspartate aminotransferase-like (Major domain)"/>
    <property type="match status" value="1"/>
</dbReference>
<dbReference type="Pfam" id="PF00155">
    <property type="entry name" value="Aminotran_1_2"/>
    <property type="match status" value="1"/>
</dbReference>
<evidence type="ECO:0000256" key="3">
    <source>
        <dbReference type="ARBA" id="ARBA00022576"/>
    </source>
</evidence>
<keyword evidence="3 6" id="KW-0032">Aminotransferase</keyword>
<evidence type="ECO:0000313" key="9">
    <source>
        <dbReference type="Proteomes" id="UP000464754"/>
    </source>
</evidence>
<dbReference type="InterPro" id="IPR015424">
    <property type="entry name" value="PyrdxlP-dep_Trfase"/>
</dbReference>
<name>A0A6N4TKQ6_9FIRM</name>
<dbReference type="FunFam" id="3.40.640.10:FF:000033">
    <property type="entry name" value="Aspartate aminotransferase"/>
    <property type="match status" value="1"/>
</dbReference>
<dbReference type="SUPFAM" id="SSF53383">
    <property type="entry name" value="PLP-dependent transferases"/>
    <property type="match status" value="1"/>
</dbReference>
<evidence type="ECO:0000256" key="6">
    <source>
        <dbReference type="RuleBase" id="RU000481"/>
    </source>
</evidence>
<dbReference type="InterPro" id="IPR004838">
    <property type="entry name" value="NHTrfase_class1_PyrdxlP-BS"/>
</dbReference>
<sequence length="392" mass="44502">MRDYESYLSETVRTIKPSGIRRFFDLANDMEDVISLGVGEPDFDTPWHIREAAIYSIESGKTHYTANQGLLSLREEICSYMKRRFHLEYDPNDNVIVTVGGSEGIDITLRAFVDIDDEVILTQPSYVAYTPGVQLCKAKPVYVQLEEKDQFKLTPEKLLAAITPKSKVLLINFPSNPTGGVMTKEDYEKLVPIIKEHELIVISDEIYAELTYDDSFYSLANFDEIKDQVIIISGFSKAYAMTGWRLGYVLGNKTFIKAMNKIHQYIIMSASTPAQYGAIDAMRNGDIHVQEMRESYLARRNYITKGFNRLGLTTHLPQGAFYIFPDIRSTGLTSDEFCEKLLQEQHVACVPGTAFGEAGEGFIRVSYAYSIEHIKEALDRIEKFLDKLHANK</sequence>
<keyword evidence="9" id="KW-1185">Reference proteome</keyword>
<gene>
    <name evidence="8" type="ORF">Aargi30884_22200</name>
</gene>
<dbReference type="GO" id="GO:0008483">
    <property type="term" value="F:transaminase activity"/>
    <property type="evidence" value="ECO:0007669"/>
    <property type="project" value="UniProtKB-KW"/>
</dbReference>
<dbReference type="EC" id="2.6.1.-" evidence="6"/>
<dbReference type="InterPro" id="IPR050596">
    <property type="entry name" value="AspAT/PAT-like"/>
</dbReference>
<dbReference type="PANTHER" id="PTHR46383:SF3">
    <property type="entry name" value="ASPARTATE AMINOTRANSFERASE-RELATED"/>
    <property type="match status" value="1"/>
</dbReference>
<dbReference type="InterPro" id="IPR004839">
    <property type="entry name" value="Aminotransferase_I/II_large"/>
</dbReference>
<dbReference type="KEGG" id="aarg:Aargi30884_22200"/>
<protein>
    <recommendedName>
        <fullName evidence="6">Aminotransferase</fullName>
        <ecNumber evidence="6">2.6.1.-</ecNumber>
    </recommendedName>
</protein>
<evidence type="ECO:0000256" key="5">
    <source>
        <dbReference type="ARBA" id="ARBA00022898"/>
    </source>
</evidence>
<dbReference type="InterPro" id="IPR015421">
    <property type="entry name" value="PyrdxlP-dep_Trfase_major"/>
</dbReference>
<dbReference type="GO" id="GO:0006520">
    <property type="term" value="P:amino acid metabolic process"/>
    <property type="evidence" value="ECO:0007669"/>
    <property type="project" value="InterPro"/>
</dbReference>
<dbReference type="AlphaFoldDB" id="A0A6N4TKQ6"/>
<reference evidence="9" key="1">
    <citation type="submission" date="2019-05" db="EMBL/GenBank/DDBJ databases">
        <title>Complete genome sequencing of Absiella argi strain JCM 30884.</title>
        <authorList>
            <person name="Sakamoto M."/>
            <person name="Murakami T."/>
            <person name="Mori H."/>
        </authorList>
    </citation>
    <scope>NUCLEOTIDE SEQUENCE [LARGE SCALE GENOMIC DNA]</scope>
    <source>
        <strain evidence="9">JCM 30884</strain>
    </source>
</reference>
<dbReference type="PROSITE" id="PS00105">
    <property type="entry name" value="AA_TRANSFER_CLASS_1"/>
    <property type="match status" value="1"/>
</dbReference>
<keyword evidence="4 6" id="KW-0808">Transferase</keyword>
<dbReference type="Gene3D" id="3.90.1150.10">
    <property type="entry name" value="Aspartate Aminotransferase, domain 1"/>
    <property type="match status" value="1"/>
</dbReference>
<proteinExistence type="inferred from homology"/>
<dbReference type="InterPro" id="IPR015422">
    <property type="entry name" value="PyrdxlP-dep_Trfase_small"/>
</dbReference>
<organism evidence="8 9">
    <name type="scientific">Amedibacterium intestinale</name>
    <dbReference type="NCBI Taxonomy" id="2583452"/>
    <lineage>
        <taxon>Bacteria</taxon>
        <taxon>Bacillati</taxon>
        <taxon>Bacillota</taxon>
        <taxon>Erysipelotrichia</taxon>
        <taxon>Erysipelotrichales</taxon>
        <taxon>Erysipelotrichaceae</taxon>
        <taxon>Amedibacterium</taxon>
    </lineage>
</organism>
<evidence type="ECO:0000313" key="8">
    <source>
        <dbReference type="EMBL" id="BBK23317.1"/>
    </source>
</evidence>
<evidence type="ECO:0000256" key="4">
    <source>
        <dbReference type="ARBA" id="ARBA00022679"/>
    </source>
</evidence>
<accession>A0A6N4TKQ6</accession>
<dbReference type="CDD" id="cd00609">
    <property type="entry name" value="AAT_like"/>
    <property type="match status" value="1"/>
</dbReference>
<dbReference type="EMBL" id="AP019695">
    <property type="protein sequence ID" value="BBK23317.1"/>
    <property type="molecule type" value="Genomic_DNA"/>
</dbReference>
<keyword evidence="5" id="KW-0663">Pyridoxal phosphate</keyword>
<dbReference type="RefSeq" id="WP_115716152.1">
    <property type="nucleotide sequence ID" value="NZ_AP019695.1"/>
</dbReference>
<comment type="cofactor">
    <cofactor evidence="1 6">
        <name>pyridoxal 5'-phosphate</name>
        <dbReference type="ChEBI" id="CHEBI:597326"/>
    </cofactor>
</comment>